<name>F0WVH4_9STRA</name>
<dbReference type="HOGENOM" id="CLU_2854335_0_0_1"/>
<reference evidence="1" key="2">
    <citation type="submission" date="2011-02" db="EMBL/GenBank/DDBJ databases">
        <authorList>
            <person name="MacLean D."/>
        </authorList>
    </citation>
    <scope>NUCLEOTIDE SEQUENCE</scope>
</reference>
<organism evidence="1">
    <name type="scientific">Albugo laibachii Nc14</name>
    <dbReference type="NCBI Taxonomy" id="890382"/>
    <lineage>
        <taxon>Eukaryota</taxon>
        <taxon>Sar</taxon>
        <taxon>Stramenopiles</taxon>
        <taxon>Oomycota</taxon>
        <taxon>Peronosporomycetes</taxon>
        <taxon>Albuginales</taxon>
        <taxon>Albuginaceae</taxon>
        <taxon>Albugo</taxon>
    </lineage>
</organism>
<sequence length="65" mass="7747">MKVNAYKFLYRFSASKLRFTHLEVLRSLTTIESRISSYGLKPQLRARRPVETMIFIEQGFMVARY</sequence>
<accession>F0WVH4</accession>
<gene>
    <name evidence="1" type="primary">AlNc14C296G10309</name>
    <name evidence="1" type="ORF">ALNC14_115590</name>
</gene>
<dbReference type="AlphaFoldDB" id="F0WVH4"/>
<dbReference type="EMBL" id="FR824341">
    <property type="protein sequence ID" value="CCA25415.1"/>
    <property type="molecule type" value="Genomic_DNA"/>
</dbReference>
<proteinExistence type="predicted"/>
<protein>
    <submittedName>
        <fullName evidence="1">AlNc14C296G10309 protein</fullName>
    </submittedName>
</protein>
<reference evidence="1" key="1">
    <citation type="journal article" date="2011" name="PLoS Biol.">
        <title>Gene gain and loss during evolution of obligate parasitism in the white rust pathogen of Arabidopsis thaliana.</title>
        <authorList>
            <person name="Kemen E."/>
            <person name="Gardiner A."/>
            <person name="Schultz-Larsen T."/>
            <person name="Kemen A.C."/>
            <person name="Balmuth A.L."/>
            <person name="Robert-Seilaniantz A."/>
            <person name="Bailey K."/>
            <person name="Holub E."/>
            <person name="Studholme D.J."/>
            <person name="Maclean D."/>
            <person name="Jones J.D."/>
        </authorList>
    </citation>
    <scope>NUCLEOTIDE SEQUENCE</scope>
</reference>
<evidence type="ECO:0000313" key="1">
    <source>
        <dbReference type="EMBL" id="CCA25415.1"/>
    </source>
</evidence>